<name>A0A7I7YLK1_9MYCO</name>
<evidence type="ECO:0000313" key="1">
    <source>
        <dbReference type="EMBL" id="BBZ42237.1"/>
    </source>
</evidence>
<organism evidence="1 2">
    <name type="scientific">Mycobacterium conspicuum</name>
    <dbReference type="NCBI Taxonomy" id="44010"/>
    <lineage>
        <taxon>Bacteria</taxon>
        <taxon>Bacillati</taxon>
        <taxon>Actinomycetota</taxon>
        <taxon>Actinomycetes</taxon>
        <taxon>Mycobacteriales</taxon>
        <taxon>Mycobacteriaceae</taxon>
        <taxon>Mycobacterium</taxon>
    </lineage>
</organism>
<gene>
    <name evidence="1" type="ORF">MCNS_53000</name>
</gene>
<sequence length="53" mass="5778">MTAPTTSRTDAFKPAAITPRDRMRPIVLTNEFAVDRLVGLLHEFVAQGALPAL</sequence>
<protein>
    <submittedName>
        <fullName evidence="1">Uncharacterized protein</fullName>
    </submittedName>
</protein>
<proteinExistence type="predicted"/>
<dbReference type="EMBL" id="AP022613">
    <property type="protein sequence ID" value="BBZ42237.1"/>
    <property type="molecule type" value="Genomic_DNA"/>
</dbReference>
<dbReference type="AlphaFoldDB" id="A0A7I7YLK1"/>
<reference evidence="1 2" key="1">
    <citation type="journal article" date="2019" name="Emerg. Microbes Infect.">
        <title>Comprehensive subspecies identification of 175 nontuberculous mycobacteria species based on 7547 genomic profiles.</title>
        <authorList>
            <person name="Matsumoto Y."/>
            <person name="Kinjo T."/>
            <person name="Motooka D."/>
            <person name="Nabeya D."/>
            <person name="Jung N."/>
            <person name="Uechi K."/>
            <person name="Horii T."/>
            <person name="Iida T."/>
            <person name="Fujita J."/>
            <person name="Nakamura S."/>
        </authorList>
    </citation>
    <scope>NUCLEOTIDE SEQUENCE [LARGE SCALE GENOMIC DNA]</scope>
    <source>
        <strain evidence="1 2">JCM 14738</strain>
    </source>
</reference>
<accession>A0A7I7YLK1</accession>
<dbReference type="RefSeq" id="WP_163645927.1">
    <property type="nucleotide sequence ID" value="NZ_AP022613.1"/>
</dbReference>
<keyword evidence="2" id="KW-1185">Reference proteome</keyword>
<evidence type="ECO:0000313" key="2">
    <source>
        <dbReference type="Proteomes" id="UP000467385"/>
    </source>
</evidence>
<dbReference type="Proteomes" id="UP000467385">
    <property type="component" value="Chromosome"/>
</dbReference>